<organism evidence="1">
    <name type="scientific">marine sediment metagenome</name>
    <dbReference type="NCBI Taxonomy" id="412755"/>
    <lineage>
        <taxon>unclassified sequences</taxon>
        <taxon>metagenomes</taxon>
        <taxon>ecological metagenomes</taxon>
    </lineage>
</organism>
<feature type="non-terminal residue" evidence="1">
    <location>
        <position position="1"/>
    </location>
</feature>
<dbReference type="AlphaFoldDB" id="A0A0F9GP60"/>
<protein>
    <submittedName>
        <fullName evidence="1">Uncharacterized protein</fullName>
    </submittedName>
</protein>
<gene>
    <name evidence="1" type="ORF">LCGC14_1802950</name>
</gene>
<evidence type="ECO:0000313" key="1">
    <source>
        <dbReference type="EMBL" id="KKM00594.1"/>
    </source>
</evidence>
<accession>A0A0F9GP60</accession>
<comment type="caution">
    <text evidence="1">The sequence shown here is derived from an EMBL/GenBank/DDBJ whole genome shotgun (WGS) entry which is preliminary data.</text>
</comment>
<sequence length="57" mass="6780">IHYVQYLSVQHYDDPGEEDHGDPYMLVSYFGNVNESDPFHPEEFIDMVEIYSTKRIL</sequence>
<reference evidence="1" key="1">
    <citation type="journal article" date="2015" name="Nature">
        <title>Complex archaea that bridge the gap between prokaryotes and eukaryotes.</title>
        <authorList>
            <person name="Spang A."/>
            <person name="Saw J.H."/>
            <person name="Jorgensen S.L."/>
            <person name="Zaremba-Niedzwiedzka K."/>
            <person name="Martijn J."/>
            <person name="Lind A.E."/>
            <person name="van Eijk R."/>
            <person name="Schleper C."/>
            <person name="Guy L."/>
            <person name="Ettema T.J."/>
        </authorList>
    </citation>
    <scope>NUCLEOTIDE SEQUENCE</scope>
</reference>
<proteinExistence type="predicted"/>
<name>A0A0F9GP60_9ZZZZ</name>
<dbReference type="EMBL" id="LAZR01017399">
    <property type="protein sequence ID" value="KKM00594.1"/>
    <property type="molecule type" value="Genomic_DNA"/>
</dbReference>